<organism evidence="1 2">
    <name type="scientific">Aspergillus leporis</name>
    <dbReference type="NCBI Taxonomy" id="41062"/>
    <lineage>
        <taxon>Eukaryota</taxon>
        <taxon>Fungi</taxon>
        <taxon>Dikarya</taxon>
        <taxon>Ascomycota</taxon>
        <taxon>Pezizomycotina</taxon>
        <taxon>Eurotiomycetes</taxon>
        <taxon>Eurotiomycetidae</taxon>
        <taxon>Eurotiales</taxon>
        <taxon>Aspergillaceae</taxon>
        <taxon>Aspergillus</taxon>
        <taxon>Aspergillus subgen. Circumdati</taxon>
    </lineage>
</organism>
<dbReference type="OrthoDB" id="3800738at2759"/>
<accession>A0A5N5X0D3</accession>
<evidence type="ECO:0000313" key="2">
    <source>
        <dbReference type="Proteomes" id="UP000326565"/>
    </source>
</evidence>
<sequence length="168" mass="19234">MLVQQPPVRTLAYIEFQEHRAGLRYRRYMIPNDNKANDQPDQKRPSSCLFENGILMDVFYDLILEQKISSSQLFWLGNVPSDIIENLPDVLRKMSEETMHVSDVILFTSFIVQCVIYSPHQPDPKAVIRREIMIPVHDCGASVASVMEGLKIQPGINGLVSHRDLRRG</sequence>
<evidence type="ECO:0000313" key="1">
    <source>
        <dbReference type="EMBL" id="KAB8074211.1"/>
    </source>
</evidence>
<reference evidence="1 2" key="1">
    <citation type="submission" date="2019-04" db="EMBL/GenBank/DDBJ databases">
        <title>Friends and foes A comparative genomics study of 23 Aspergillus species from section Flavi.</title>
        <authorList>
            <consortium name="DOE Joint Genome Institute"/>
            <person name="Kjaerbolling I."/>
            <person name="Vesth T."/>
            <person name="Frisvad J.C."/>
            <person name="Nybo J.L."/>
            <person name="Theobald S."/>
            <person name="Kildgaard S."/>
            <person name="Isbrandt T."/>
            <person name="Kuo A."/>
            <person name="Sato A."/>
            <person name="Lyhne E.K."/>
            <person name="Kogle M.E."/>
            <person name="Wiebenga A."/>
            <person name="Kun R.S."/>
            <person name="Lubbers R.J."/>
            <person name="Makela M.R."/>
            <person name="Barry K."/>
            <person name="Chovatia M."/>
            <person name="Clum A."/>
            <person name="Daum C."/>
            <person name="Haridas S."/>
            <person name="He G."/>
            <person name="LaButti K."/>
            <person name="Lipzen A."/>
            <person name="Mondo S."/>
            <person name="Riley R."/>
            <person name="Salamov A."/>
            <person name="Simmons B.A."/>
            <person name="Magnuson J.K."/>
            <person name="Henrissat B."/>
            <person name="Mortensen U.H."/>
            <person name="Larsen T.O."/>
            <person name="Devries R.P."/>
            <person name="Grigoriev I.V."/>
            <person name="Machida M."/>
            <person name="Baker S.E."/>
            <person name="Andersen M.R."/>
        </authorList>
    </citation>
    <scope>NUCLEOTIDE SEQUENCE [LARGE SCALE GENOMIC DNA]</scope>
    <source>
        <strain evidence="1 2">CBS 151.66</strain>
    </source>
</reference>
<gene>
    <name evidence="1" type="ORF">BDV29DRAFT_173952</name>
</gene>
<dbReference type="EMBL" id="ML732213">
    <property type="protein sequence ID" value="KAB8074211.1"/>
    <property type="molecule type" value="Genomic_DNA"/>
</dbReference>
<protein>
    <submittedName>
        <fullName evidence="1">Uncharacterized protein</fullName>
    </submittedName>
</protein>
<proteinExistence type="predicted"/>
<dbReference type="Proteomes" id="UP000326565">
    <property type="component" value="Unassembled WGS sequence"/>
</dbReference>
<dbReference type="AlphaFoldDB" id="A0A5N5X0D3"/>
<keyword evidence="2" id="KW-1185">Reference proteome</keyword>
<name>A0A5N5X0D3_9EURO</name>